<protein>
    <submittedName>
        <fullName evidence="2">Uncharacterized protein</fullName>
    </submittedName>
</protein>
<evidence type="ECO:0000313" key="2">
    <source>
        <dbReference type="EMBL" id="EGV61639.1"/>
    </source>
</evidence>
<sequence>MAELISNKSVYSRDEFNWESNKMKLMNEVDNIILSFNLSPYQDLTKPPIKNTKTSSTKAASAAPIVAQEPPPRPPPIPLTQEPFKQKIEMPKLSKTQRRMSLDLMQTRPQSTTNPFIIHTRTNSLSKPALTSTSTVNVLTKAEIGKLQDNPPPQKVNDPRKFNLTSIIPKRRVAKEPVSNTTNTEVTLSAVDKRNRRASLVGENLPTYIKDQLSLVGGNKKQLNKKQSRLQNLLSNSESLYVHNKDSSSLKSDTRTGTSDYNTSNHTESDDDKEYVSPNSLTRYYEDNDEDEDEVDFVNVDG</sequence>
<dbReference type="eggNOG" id="ENOG502RQ0W">
    <property type="taxonomic scope" value="Eukaryota"/>
</dbReference>
<feature type="compositionally biased region" description="Basic and acidic residues" evidence="1">
    <location>
        <begin position="243"/>
        <end position="254"/>
    </location>
</feature>
<dbReference type="AlphaFoldDB" id="G3B7K7"/>
<dbReference type="GeneID" id="18247718"/>
<feature type="region of interest" description="Disordered" evidence="1">
    <location>
        <begin position="47"/>
        <end position="79"/>
    </location>
</feature>
<evidence type="ECO:0000313" key="3">
    <source>
        <dbReference type="Proteomes" id="UP000000707"/>
    </source>
</evidence>
<feature type="compositionally biased region" description="Polar residues" evidence="1">
    <location>
        <begin position="255"/>
        <end position="266"/>
    </location>
</feature>
<accession>G3B7K7</accession>
<feature type="region of interest" description="Disordered" evidence="1">
    <location>
        <begin position="243"/>
        <end position="302"/>
    </location>
</feature>
<name>G3B7K7_CANTC</name>
<dbReference type="EMBL" id="GL996527">
    <property type="protein sequence ID" value="EGV61639.1"/>
    <property type="molecule type" value="Genomic_DNA"/>
</dbReference>
<reference evidence="2 3" key="1">
    <citation type="journal article" date="2011" name="Proc. Natl. Acad. Sci. U.S.A.">
        <title>Comparative genomics of xylose-fermenting fungi for enhanced biofuel production.</title>
        <authorList>
            <person name="Wohlbach D.J."/>
            <person name="Kuo A."/>
            <person name="Sato T.K."/>
            <person name="Potts K.M."/>
            <person name="Salamov A.A."/>
            <person name="LaButti K.M."/>
            <person name="Sun H."/>
            <person name="Clum A."/>
            <person name="Pangilinan J.L."/>
            <person name="Lindquist E.A."/>
            <person name="Lucas S."/>
            <person name="Lapidus A."/>
            <person name="Jin M."/>
            <person name="Gunawan C."/>
            <person name="Balan V."/>
            <person name="Dale B.E."/>
            <person name="Jeffries T.W."/>
            <person name="Zinkel R."/>
            <person name="Barry K.W."/>
            <person name="Grigoriev I.V."/>
            <person name="Gasch A.P."/>
        </authorList>
    </citation>
    <scope>NUCLEOTIDE SEQUENCE [LARGE SCALE GENOMIC DNA]</scope>
    <source>
        <strain evidence="3">ATCC 10573 / BCRC 21748 / CBS 615 / JCM 9827 / NBRC 10315 / NRRL Y-1498 / VKM Y-70</strain>
    </source>
</reference>
<evidence type="ECO:0000256" key="1">
    <source>
        <dbReference type="SAM" id="MobiDB-lite"/>
    </source>
</evidence>
<dbReference type="Proteomes" id="UP000000707">
    <property type="component" value="Unassembled WGS sequence"/>
</dbReference>
<keyword evidence="3" id="KW-1185">Reference proteome</keyword>
<feature type="non-terminal residue" evidence="2">
    <location>
        <position position="302"/>
    </location>
</feature>
<feature type="compositionally biased region" description="Pro residues" evidence="1">
    <location>
        <begin position="69"/>
        <end position="78"/>
    </location>
</feature>
<dbReference type="OrthoDB" id="4087010at2759"/>
<gene>
    <name evidence="2" type="ORF">CANTEDRAFT_115100</name>
</gene>
<dbReference type="KEGG" id="cten:18247718"/>
<proteinExistence type="predicted"/>
<feature type="compositionally biased region" description="Acidic residues" evidence="1">
    <location>
        <begin position="287"/>
        <end position="296"/>
    </location>
</feature>
<organism evidence="3">
    <name type="scientific">Candida tenuis (strain ATCC 10573 / BCRC 21748 / CBS 615 / JCM 9827 / NBRC 10315 / NRRL Y-1498 / VKM Y-70)</name>
    <name type="common">Yeast</name>
    <name type="synonym">Yamadazyma tenuis</name>
    <dbReference type="NCBI Taxonomy" id="590646"/>
    <lineage>
        <taxon>Eukaryota</taxon>
        <taxon>Fungi</taxon>
        <taxon>Dikarya</taxon>
        <taxon>Ascomycota</taxon>
        <taxon>Saccharomycotina</taxon>
        <taxon>Pichiomycetes</taxon>
        <taxon>Debaryomycetaceae</taxon>
        <taxon>Yamadazyma</taxon>
    </lineage>
</organism>
<dbReference type="HOGENOM" id="CLU_923038_0_0_1"/>
<feature type="compositionally biased region" description="Low complexity" evidence="1">
    <location>
        <begin position="50"/>
        <end position="68"/>
    </location>
</feature>